<dbReference type="EMBL" id="JAFEUZ010000008">
    <property type="protein sequence ID" value="KAG5485740.1"/>
    <property type="molecule type" value="Genomic_DNA"/>
</dbReference>
<protein>
    <submittedName>
        <fullName evidence="3">Uncharacterized protein</fullName>
    </submittedName>
</protein>
<reference evidence="4" key="2">
    <citation type="journal article" date="2021" name="Sci. Data">
        <title>Chromosome-scale genome sequencing, assembly and annotation of six genomes from subfamily Leishmaniinae.</title>
        <authorList>
            <person name="Almutairi H."/>
            <person name="Urbaniak M.D."/>
            <person name="Bates M.D."/>
            <person name="Jariyapan N."/>
            <person name="Kwakye-Nuako G."/>
            <person name="Thomaz Soccol V."/>
            <person name="Al-Salem W.S."/>
            <person name="Dillon R.J."/>
            <person name="Bates P.A."/>
            <person name="Gatherer D."/>
        </authorList>
    </citation>
    <scope>NUCLEOTIDE SEQUENCE [LARGE SCALE GENOMIC DNA]</scope>
</reference>
<dbReference type="SMR" id="A0A836HZJ4"/>
<feature type="compositionally biased region" description="Polar residues" evidence="2">
    <location>
        <begin position="318"/>
        <end position="327"/>
    </location>
</feature>
<feature type="compositionally biased region" description="Low complexity" evidence="2">
    <location>
        <begin position="519"/>
        <end position="529"/>
    </location>
</feature>
<keyword evidence="4" id="KW-1185">Reference proteome</keyword>
<feature type="compositionally biased region" description="Polar residues" evidence="2">
    <location>
        <begin position="370"/>
        <end position="382"/>
    </location>
</feature>
<dbReference type="Proteomes" id="UP000673552">
    <property type="component" value="Unassembled WGS sequence"/>
</dbReference>
<evidence type="ECO:0000313" key="4">
    <source>
        <dbReference type="Proteomes" id="UP000673552"/>
    </source>
</evidence>
<feature type="region of interest" description="Disordered" evidence="2">
    <location>
        <begin position="687"/>
        <end position="706"/>
    </location>
</feature>
<evidence type="ECO:0000256" key="1">
    <source>
        <dbReference type="SAM" id="Coils"/>
    </source>
</evidence>
<gene>
    <name evidence="3" type="ORF">LSCM1_07151</name>
</gene>
<feature type="coiled-coil region" evidence="1">
    <location>
        <begin position="548"/>
        <end position="658"/>
    </location>
</feature>
<accession>A0A836HZJ4</accession>
<feature type="compositionally biased region" description="Low complexity" evidence="2">
    <location>
        <begin position="332"/>
        <end position="348"/>
    </location>
</feature>
<evidence type="ECO:0000256" key="2">
    <source>
        <dbReference type="SAM" id="MobiDB-lite"/>
    </source>
</evidence>
<evidence type="ECO:0000313" key="3">
    <source>
        <dbReference type="EMBL" id="KAG5485740.1"/>
    </source>
</evidence>
<feature type="region of interest" description="Disordered" evidence="2">
    <location>
        <begin position="721"/>
        <end position="751"/>
    </location>
</feature>
<feature type="compositionally biased region" description="Basic and acidic residues" evidence="2">
    <location>
        <begin position="732"/>
        <end position="745"/>
    </location>
</feature>
<dbReference type="AlphaFoldDB" id="A0A836HZJ4"/>
<name>A0A836HZJ4_9TRYP</name>
<proteinExistence type="predicted"/>
<feature type="region of interest" description="Disordered" evidence="2">
    <location>
        <begin position="511"/>
        <end position="531"/>
    </location>
</feature>
<sequence length="751" mass="80764">MASPQYSTPYSALSFPTFTPLSVAPLKHDESPMGAELSSLCAVVRADVAHQRAVHRSVPELPHMPSAASNKRAACPKASVGTTARVQPSELFFAAPHLTRANAPLYAPPGAVKVASVIQRDVALPLPTAPPHYSDIAGVRDLSAPLTRQSISHPNDREVWVDGTAVDVQSDVVSVRQAAPNLCAFQQECHSLLALLNASSLPRRAAPSPGNPAVPSNTPLLPAAGAEATSTVEAAARPESQLITIPSTHTPALTLSFAGASTSSPSLASEMAGVNADTVGTTHSTTYTQLVKEMDDLSNFLKEEEELRGRQRAAPRQPSETGLTPAQGSGVGATATATAVSSARATSSPMNTPEKQRRPRADTHLRGPSRQPSRSPLASSTARVAHAPTGPFWAAQLLKWIIFLVEQRQSALQRIQAFEDTRAPGRRGACRGAATDESAANLPPSAIRVADGLLRLLHALDPATSDVDTWTRTQQRHMCTRVANLLAEMTAAEESVMADLLNDAAAGATLEREGTVREPPATATAASPPEKAVSEACRQDMINTIALLEHMSQENKALKLRVEQTEQQAAKLSDGMERERAEKKELGQYFDRLAAENSRLTVELSEMEAKWQQAETLAKRMSQEEVLRNQLERQTLHLRDVRAELDDVKDESDTLRSTVLLLREALVRHRAVIDLLTRRRRERERAAAATARRSVSCRSLSSRQGSPPLQLIDEILSGVCDPPPSSSSASLEGKHLCNDDARVDSVSRSPQ</sequence>
<keyword evidence="1" id="KW-0175">Coiled coil</keyword>
<comment type="caution">
    <text evidence="3">The sequence shown here is derived from an EMBL/GenBank/DDBJ whole genome shotgun (WGS) entry which is preliminary data.</text>
</comment>
<feature type="region of interest" description="Disordered" evidence="2">
    <location>
        <begin position="305"/>
        <end position="383"/>
    </location>
</feature>
<feature type="region of interest" description="Disordered" evidence="2">
    <location>
        <begin position="61"/>
        <end position="80"/>
    </location>
</feature>
<organism evidence="3 4">
    <name type="scientific">Leishmania martiniquensis</name>
    <dbReference type="NCBI Taxonomy" id="1580590"/>
    <lineage>
        <taxon>Eukaryota</taxon>
        <taxon>Discoba</taxon>
        <taxon>Euglenozoa</taxon>
        <taxon>Kinetoplastea</taxon>
        <taxon>Metakinetoplastina</taxon>
        <taxon>Trypanosomatida</taxon>
        <taxon>Trypanosomatidae</taxon>
        <taxon>Leishmaniinae</taxon>
        <taxon>Leishmania</taxon>
    </lineage>
</organism>
<dbReference type="KEGG" id="lmat:92517048"/>
<dbReference type="GeneID" id="92517048"/>
<dbReference type="OrthoDB" id="273812at2759"/>
<feature type="compositionally biased region" description="Basic and acidic residues" evidence="2">
    <location>
        <begin position="354"/>
        <end position="365"/>
    </location>
</feature>
<reference evidence="4" key="1">
    <citation type="journal article" date="2021" name="Microbiol. Resour. Announc.">
        <title>LGAAP: Leishmaniinae Genome Assembly and Annotation Pipeline.</title>
        <authorList>
            <person name="Almutairi H."/>
            <person name="Urbaniak M.D."/>
            <person name="Bates M.D."/>
            <person name="Jariyapan N."/>
            <person name="Kwakye-Nuako G."/>
            <person name="Thomaz-Soccol V."/>
            <person name="Al-Salem W.S."/>
            <person name="Dillon R.J."/>
            <person name="Bates P.A."/>
            <person name="Gatherer D."/>
        </authorList>
    </citation>
    <scope>NUCLEOTIDE SEQUENCE [LARGE SCALE GENOMIC DNA]</scope>
</reference>
<dbReference type="RefSeq" id="XP_067180893.1">
    <property type="nucleotide sequence ID" value="XM_067324536.1"/>
</dbReference>
<feature type="region of interest" description="Disordered" evidence="2">
    <location>
        <begin position="202"/>
        <end position="229"/>
    </location>
</feature>